<dbReference type="InterPro" id="IPR012930">
    <property type="entry name" value="TraC"/>
</dbReference>
<evidence type="ECO:0000313" key="2">
    <source>
        <dbReference type="Proteomes" id="UP000311605"/>
    </source>
</evidence>
<protein>
    <submittedName>
        <fullName evidence="1">Conjugal transfer protein</fullName>
    </submittedName>
</protein>
<reference evidence="1 2" key="1">
    <citation type="submission" date="2019-06" db="EMBL/GenBank/DDBJ databases">
        <title>The draft genome of Rhizobium smilacinae PTYR-5.</title>
        <authorList>
            <person name="Liu L."/>
            <person name="Li L."/>
            <person name="Zhang X."/>
        </authorList>
    </citation>
    <scope>NUCLEOTIDE SEQUENCE [LARGE SCALE GENOMIC DNA]</scope>
    <source>
        <strain evidence="1 2">PTYR-5</strain>
    </source>
</reference>
<organism evidence="1 2">
    <name type="scientific">Aliirhizobium smilacinae</name>
    <dbReference type="NCBI Taxonomy" id="1395944"/>
    <lineage>
        <taxon>Bacteria</taxon>
        <taxon>Pseudomonadati</taxon>
        <taxon>Pseudomonadota</taxon>
        <taxon>Alphaproteobacteria</taxon>
        <taxon>Hyphomicrobiales</taxon>
        <taxon>Rhizobiaceae</taxon>
        <taxon>Aliirhizobium</taxon>
    </lineage>
</organism>
<dbReference type="Proteomes" id="UP000311605">
    <property type="component" value="Unassembled WGS sequence"/>
</dbReference>
<sequence>MAKRTKSPAEIKAAMEALKAELREAEAREAERLGSLAVKAGLHEIDIDDAVLVSALKELAARFQSSSQLSNTTA</sequence>
<dbReference type="EMBL" id="VDMN01000011">
    <property type="protein sequence ID" value="TNM59887.1"/>
    <property type="molecule type" value="Genomic_DNA"/>
</dbReference>
<accession>A0A5C4X947</accession>
<name>A0A5C4X947_9HYPH</name>
<comment type="caution">
    <text evidence="1">The sequence shown here is derived from an EMBL/GenBank/DDBJ whole genome shotgun (WGS) entry which is preliminary data.</text>
</comment>
<evidence type="ECO:0000313" key="1">
    <source>
        <dbReference type="EMBL" id="TNM59887.1"/>
    </source>
</evidence>
<dbReference type="Pfam" id="PF07820">
    <property type="entry name" value="TraC"/>
    <property type="match status" value="1"/>
</dbReference>
<gene>
    <name evidence="1" type="ORF">FHP24_27340</name>
</gene>
<dbReference type="RefSeq" id="WP_139679411.1">
    <property type="nucleotide sequence ID" value="NZ_VDMN01000011.1"/>
</dbReference>
<keyword evidence="2" id="KW-1185">Reference proteome</keyword>
<dbReference type="AlphaFoldDB" id="A0A5C4X947"/>
<proteinExistence type="predicted"/>
<dbReference type="OrthoDB" id="7997694at2"/>